<protein>
    <submittedName>
        <fullName evidence="3">NrdH-redoxin</fullName>
    </submittedName>
</protein>
<feature type="domain" description="Glutaredoxin" evidence="2">
    <location>
        <begin position="28"/>
        <end position="84"/>
    </location>
</feature>
<dbReference type="InterPro" id="IPR036249">
    <property type="entry name" value="Thioredoxin-like_sf"/>
</dbReference>
<dbReference type="SUPFAM" id="SSF52833">
    <property type="entry name" value="Thioredoxin-like"/>
    <property type="match status" value="1"/>
</dbReference>
<evidence type="ECO:0000313" key="4">
    <source>
        <dbReference type="Proteomes" id="UP000215043"/>
    </source>
</evidence>
<feature type="region of interest" description="Disordered" evidence="1">
    <location>
        <begin position="1"/>
        <end position="26"/>
    </location>
</feature>
<feature type="compositionally biased region" description="Basic and acidic residues" evidence="1">
    <location>
        <begin position="1"/>
        <end position="11"/>
    </location>
</feature>
<dbReference type="RefSeq" id="WP_084133760.1">
    <property type="nucleotide sequence ID" value="NZ_CP022752.1"/>
</dbReference>
<dbReference type="InterPro" id="IPR002109">
    <property type="entry name" value="Glutaredoxin"/>
</dbReference>
<dbReference type="PROSITE" id="PS51354">
    <property type="entry name" value="GLUTAREDOXIN_2"/>
    <property type="match status" value="1"/>
</dbReference>
<gene>
    <name evidence="3" type="ORF">CDG81_22965</name>
</gene>
<evidence type="ECO:0000256" key="1">
    <source>
        <dbReference type="SAM" id="MobiDB-lite"/>
    </source>
</evidence>
<dbReference type="Pfam" id="PF00462">
    <property type="entry name" value="Glutaredoxin"/>
    <property type="match status" value="1"/>
</dbReference>
<dbReference type="InterPro" id="IPR051548">
    <property type="entry name" value="Grx-like_ET"/>
</dbReference>
<dbReference type="PANTHER" id="PTHR34386">
    <property type="entry name" value="GLUTAREDOXIN"/>
    <property type="match status" value="1"/>
</dbReference>
<name>A0A223RXP8_9ACTN</name>
<accession>A0A223RXP8</accession>
<evidence type="ECO:0000259" key="2">
    <source>
        <dbReference type="Pfam" id="PF00462"/>
    </source>
</evidence>
<dbReference type="Gene3D" id="3.40.30.10">
    <property type="entry name" value="Glutaredoxin"/>
    <property type="match status" value="1"/>
</dbReference>
<dbReference type="GO" id="GO:0045454">
    <property type="term" value="P:cell redox homeostasis"/>
    <property type="evidence" value="ECO:0007669"/>
    <property type="project" value="TreeGrafter"/>
</dbReference>
<dbReference type="PANTHER" id="PTHR34386:SF1">
    <property type="entry name" value="GLUTAREDOXIN-LIKE PROTEIN NRDH"/>
    <property type="match status" value="1"/>
</dbReference>
<evidence type="ECO:0000313" key="3">
    <source>
        <dbReference type="EMBL" id="ASU80651.1"/>
    </source>
</evidence>
<dbReference type="OrthoDB" id="8991911at2"/>
<reference evidence="3 4" key="1">
    <citation type="submission" date="2017-08" db="EMBL/GenBank/DDBJ databases">
        <title>The complete genome sequence of moderately halophilic actinomycete Actinopolyspora erythraea YIM 90600, the producer of novel erythromycin, novel actinopolysporins A-C and tubercidin.</title>
        <authorList>
            <person name="Yin M."/>
            <person name="Tang S."/>
        </authorList>
    </citation>
    <scope>NUCLEOTIDE SEQUENCE [LARGE SCALE GENOMIC DNA]</scope>
    <source>
        <strain evidence="3 4">YIM 90600</strain>
    </source>
</reference>
<dbReference type="EMBL" id="CP022752">
    <property type="protein sequence ID" value="ASU80651.1"/>
    <property type="molecule type" value="Genomic_DNA"/>
</dbReference>
<dbReference type="Proteomes" id="UP000215043">
    <property type="component" value="Chromosome"/>
</dbReference>
<dbReference type="KEGG" id="aey:CDG81_22965"/>
<organism evidence="3 4">
    <name type="scientific">Actinopolyspora erythraea</name>
    <dbReference type="NCBI Taxonomy" id="414996"/>
    <lineage>
        <taxon>Bacteria</taxon>
        <taxon>Bacillati</taxon>
        <taxon>Actinomycetota</taxon>
        <taxon>Actinomycetes</taxon>
        <taxon>Actinopolysporales</taxon>
        <taxon>Actinopolysporaceae</taxon>
        <taxon>Actinopolyspora</taxon>
    </lineage>
</organism>
<proteinExistence type="predicted"/>
<dbReference type="CDD" id="cd02976">
    <property type="entry name" value="NrdH"/>
    <property type="match status" value="1"/>
</dbReference>
<sequence length="130" mass="13354">MTSRQDGEDPRAGGTAGSDRVPGGEGSVLVYTRPGCPFCVSLRAGLRRHGVRFEESDIWQDARAAATVRELADGNETVPTVVIGSWSAVNPSVEAVRAAAAEHAPGALPDSEPGIVDGALRAMGLRGSGS</sequence>
<dbReference type="GO" id="GO:0009055">
    <property type="term" value="F:electron transfer activity"/>
    <property type="evidence" value="ECO:0007669"/>
    <property type="project" value="TreeGrafter"/>
</dbReference>
<dbReference type="AlphaFoldDB" id="A0A223RXP8"/>